<keyword evidence="10" id="KW-1185">Reference proteome</keyword>
<keyword evidence="6 8" id="KW-0456">Lyase</keyword>
<organism evidence="9 10">
    <name type="scientific">Mola mola</name>
    <name type="common">Ocean sunfish</name>
    <name type="synonym">Tetraodon mola</name>
    <dbReference type="NCBI Taxonomy" id="94237"/>
    <lineage>
        <taxon>Eukaryota</taxon>
        <taxon>Metazoa</taxon>
        <taxon>Chordata</taxon>
        <taxon>Craniata</taxon>
        <taxon>Vertebrata</taxon>
        <taxon>Euteleostomi</taxon>
        <taxon>Actinopterygii</taxon>
        <taxon>Neopterygii</taxon>
        <taxon>Teleostei</taxon>
        <taxon>Neoteleostei</taxon>
        <taxon>Acanthomorphata</taxon>
        <taxon>Eupercaria</taxon>
        <taxon>Tetraodontiformes</taxon>
        <taxon>Molidae</taxon>
        <taxon>Mola</taxon>
    </lineage>
</organism>
<reference evidence="9" key="2">
    <citation type="submission" date="2025-09" db="UniProtKB">
        <authorList>
            <consortium name="Ensembl"/>
        </authorList>
    </citation>
    <scope>IDENTIFICATION</scope>
</reference>
<keyword evidence="5 7" id="KW-0663">Pyridoxal phosphate</keyword>
<protein>
    <submittedName>
        <fullName evidence="9">Uncharacterized protein</fullName>
    </submittedName>
</protein>
<dbReference type="GO" id="GO:0019752">
    <property type="term" value="P:carboxylic acid metabolic process"/>
    <property type="evidence" value="ECO:0007669"/>
    <property type="project" value="InterPro"/>
</dbReference>
<keyword evidence="4" id="KW-0210">Decarboxylase</keyword>
<sequence length="158" mass="18259">MFSQDGTMVQATFDQLDTIADMCEKHKLWMHVDAAWGGSVSNMYARNLYFSIRRRQHFASWNPHKMLVAGPPCSALLLRDTTVWISIATYLFQYAAVAKQSTSSFIQHGQPVFVNLCFWFIPPSLRGKEGNTVDPAIKERMRQRGTMMIWTSFLMKWK</sequence>
<comment type="cofactor">
    <cofactor evidence="1 7 8">
        <name>pyridoxal 5'-phosphate</name>
        <dbReference type="ChEBI" id="CHEBI:597326"/>
    </cofactor>
</comment>
<feature type="modified residue" description="N6-(pyridoxal phosphate)lysine" evidence="7">
    <location>
        <position position="65"/>
    </location>
</feature>
<evidence type="ECO:0000256" key="8">
    <source>
        <dbReference type="RuleBase" id="RU000382"/>
    </source>
</evidence>
<dbReference type="InterPro" id="IPR015424">
    <property type="entry name" value="PyrdxlP-dep_Trfase"/>
</dbReference>
<comment type="similarity">
    <text evidence="2 8">Belongs to the group II decarboxylase family.</text>
</comment>
<evidence type="ECO:0000256" key="6">
    <source>
        <dbReference type="ARBA" id="ARBA00023239"/>
    </source>
</evidence>
<dbReference type="GO" id="GO:0005737">
    <property type="term" value="C:cytoplasm"/>
    <property type="evidence" value="ECO:0007669"/>
    <property type="project" value="TreeGrafter"/>
</dbReference>
<dbReference type="Pfam" id="PF00282">
    <property type="entry name" value="Pyridoxal_deC"/>
    <property type="match status" value="1"/>
</dbReference>
<accession>A0A3Q3W3Y1</accession>
<dbReference type="PANTHER" id="PTHR45677">
    <property type="entry name" value="GLUTAMATE DECARBOXYLASE-RELATED"/>
    <property type="match status" value="1"/>
</dbReference>
<evidence type="ECO:0000313" key="10">
    <source>
        <dbReference type="Proteomes" id="UP000261620"/>
    </source>
</evidence>
<dbReference type="Ensembl" id="ENSMMOT00000011134.1">
    <property type="protein sequence ID" value="ENSMMOP00000010946.1"/>
    <property type="gene ID" value="ENSMMOG00000008278.1"/>
</dbReference>
<dbReference type="AlphaFoldDB" id="A0A3Q3W3Y1"/>
<evidence type="ECO:0000256" key="7">
    <source>
        <dbReference type="PIRSR" id="PIRSR602129-50"/>
    </source>
</evidence>
<dbReference type="Gene3D" id="3.40.640.10">
    <property type="entry name" value="Type I PLP-dependent aspartate aminotransferase-like (Major domain)"/>
    <property type="match status" value="1"/>
</dbReference>
<dbReference type="PANTHER" id="PTHR45677:SF8">
    <property type="entry name" value="CYSTEINE SULFINIC ACID DECARBOXYLASE"/>
    <property type="match status" value="1"/>
</dbReference>
<evidence type="ECO:0000256" key="5">
    <source>
        <dbReference type="ARBA" id="ARBA00022898"/>
    </source>
</evidence>
<evidence type="ECO:0000313" key="9">
    <source>
        <dbReference type="Ensembl" id="ENSMMOP00000010946.1"/>
    </source>
</evidence>
<proteinExistence type="inferred from homology"/>
<evidence type="ECO:0000256" key="1">
    <source>
        <dbReference type="ARBA" id="ARBA00001933"/>
    </source>
</evidence>
<evidence type="ECO:0000256" key="2">
    <source>
        <dbReference type="ARBA" id="ARBA00009533"/>
    </source>
</evidence>
<dbReference type="GO" id="GO:0042412">
    <property type="term" value="P:taurine biosynthetic process"/>
    <property type="evidence" value="ECO:0007669"/>
    <property type="project" value="TreeGrafter"/>
</dbReference>
<evidence type="ECO:0000256" key="3">
    <source>
        <dbReference type="ARBA" id="ARBA00011738"/>
    </source>
</evidence>
<dbReference type="Proteomes" id="UP000261620">
    <property type="component" value="Unplaced"/>
</dbReference>
<dbReference type="InterPro" id="IPR015421">
    <property type="entry name" value="PyrdxlP-dep_Trfase_major"/>
</dbReference>
<dbReference type="InterPro" id="IPR002129">
    <property type="entry name" value="PyrdxlP-dep_de-COase"/>
</dbReference>
<dbReference type="SUPFAM" id="SSF53383">
    <property type="entry name" value="PLP-dependent transferases"/>
    <property type="match status" value="1"/>
</dbReference>
<evidence type="ECO:0000256" key="4">
    <source>
        <dbReference type="ARBA" id="ARBA00022793"/>
    </source>
</evidence>
<name>A0A3Q3W3Y1_MOLML</name>
<dbReference type="GO" id="GO:0030170">
    <property type="term" value="F:pyridoxal phosphate binding"/>
    <property type="evidence" value="ECO:0007669"/>
    <property type="project" value="InterPro"/>
</dbReference>
<reference evidence="9" key="1">
    <citation type="submission" date="2025-08" db="UniProtKB">
        <authorList>
            <consortium name="Ensembl"/>
        </authorList>
    </citation>
    <scope>IDENTIFICATION</scope>
</reference>
<comment type="subunit">
    <text evidence="3">Homodimer.</text>
</comment>
<dbReference type="GO" id="GO:0004782">
    <property type="term" value="F:sulfinoalanine decarboxylase activity"/>
    <property type="evidence" value="ECO:0007669"/>
    <property type="project" value="TreeGrafter"/>
</dbReference>